<keyword evidence="6" id="KW-0503">Monooxygenase</keyword>
<evidence type="ECO:0000313" key="8">
    <source>
        <dbReference type="EMBL" id="MFC0626035.1"/>
    </source>
</evidence>
<accession>A0ABV6QNC3</accession>
<keyword evidence="4" id="KW-0521">NADP</keyword>
<evidence type="ECO:0000256" key="5">
    <source>
        <dbReference type="ARBA" id="ARBA00023002"/>
    </source>
</evidence>
<dbReference type="SUPFAM" id="SSF51905">
    <property type="entry name" value="FAD/NAD(P)-binding domain"/>
    <property type="match status" value="1"/>
</dbReference>
<protein>
    <submittedName>
        <fullName evidence="8">FAD-dependent oxidoreductase</fullName>
    </submittedName>
</protein>
<evidence type="ECO:0000256" key="4">
    <source>
        <dbReference type="ARBA" id="ARBA00022857"/>
    </source>
</evidence>
<keyword evidence="3" id="KW-0274">FAD</keyword>
<gene>
    <name evidence="8" type="ORF">ACFFGN_18290</name>
</gene>
<evidence type="ECO:0000256" key="2">
    <source>
        <dbReference type="ARBA" id="ARBA00022630"/>
    </source>
</evidence>
<feature type="domain" description="FAD-binding" evidence="7">
    <location>
        <begin position="4"/>
        <end position="341"/>
    </location>
</feature>
<evidence type="ECO:0000313" key="9">
    <source>
        <dbReference type="Proteomes" id="UP001589890"/>
    </source>
</evidence>
<dbReference type="PANTHER" id="PTHR46028:SF2">
    <property type="entry name" value="KYNURENINE 3-MONOOXYGENASE"/>
    <property type="match status" value="1"/>
</dbReference>
<dbReference type="Gene3D" id="3.50.50.60">
    <property type="entry name" value="FAD/NAD(P)-binding domain"/>
    <property type="match status" value="1"/>
</dbReference>
<dbReference type="PANTHER" id="PTHR46028">
    <property type="entry name" value="KYNURENINE 3-MONOOXYGENASE"/>
    <property type="match status" value="1"/>
</dbReference>
<dbReference type="InterPro" id="IPR036188">
    <property type="entry name" value="FAD/NAD-bd_sf"/>
</dbReference>
<comment type="caution">
    <text evidence="8">The sequence shown here is derived from an EMBL/GenBank/DDBJ whole genome shotgun (WGS) entry which is preliminary data.</text>
</comment>
<sequence length="420" mass="45590">MRKAVVIGAGPVGCLAAQTLADLGYAVEVYEKRPEYGGRPAASVGRTINLSVSPRGLRALAAVGADKEVVDSAVAMDRRVVHQLQASVETRYGDPSWCNYSVGRNDLNKTLYRQARYHPGIRFEFGASCHAIDFERRRVVLDRSDGRRLTAGYDLLIGADGTHSSVRSAMAQTGLTTVWRTPTGSGYTELTLRPADTLELQRSAIHVWPRGGFFLVGLPNQDETFRCTLVLPDVGEPTFTELADPVRRHAVMAENFPDVYAGLGDLDRAIEGRRPAKIWTVRADRLVYRSSVALVGDAAHTIAPFLGQGINLGFEDCLMLGRALAAAPDDPKTALFEYAADRVVNGDAAAQLSMLNFDSLAGASAASSNRRTVRDRVVPIDSFMVTAVNFSQLTYGEVLNQLDAHPVETPLELINIRSGT</sequence>
<name>A0ABV6QNC3_9ACTN</name>
<dbReference type="RefSeq" id="WP_380049079.1">
    <property type="nucleotide sequence ID" value="NZ_JBHLTC010000020.1"/>
</dbReference>
<reference evidence="8 9" key="1">
    <citation type="submission" date="2024-09" db="EMBL/GenBank/DDBJ databases">
        <authorList>
            <person name="Sun Q."/>
            <person name="Mori K."/>
        </authorList>
    </citation>
    <scope>NUCLEOTIDE SEQUENCE [LARGE SCALE GENOMIC DNA]</scope>
    <source>
        <strain evidence="8 9">CGMCC 1.15906</strain>
    </source>
</reference>
<comment type="cofactor">
    <cofactor evidence="1">
        <name>FAD</name>
        <dbReference type="ChEBI" id="CHEBI:57692"/>
    </cofactor>
</comment>
<evidence type="ECO:0000256" key="6">
    <source>
        <dbReference type="ARBA" id="ARBA00023033"/>
    </source>
</evidence>
<evidence type="ECO:0000256" key="3">
    <source>
        <dbReference type="ARBA" id="ARBA00022827"/>
    </source>
</evidence>
<dbReference type="Proteomes" id="UP001589890">
    <property type="component" value="Unassembled WGS sequence"/>
</dbReference>
<evidence type="ECO:0000259" key="7">
    <source>
        <dbReference type="Pfam" id="PF01494"/>
    </source>
</evidence>
<dbReference type="InterPro" id="IPR002938">
    <property type="entry name" value="FAD-bd"/>
</dbReference>
<keyword evidence="9" id="KW-1185">Reference proteome</keyword>
<keyword evidence="5" id="KW-0560">Oxidoreductase</keyword>
<proteinExistence type="predicted"/>
<evidence type="ECO:0000256" key="1">
    <source>
        <dbReference type="ARBA" id="ARBA00001974"/>
    </source>
</evidence>
<keyword evidence="2" id="KW-0285">Flavoprotein</keyword>
<organism evidence="8 9">
    <name type="scientific">Kribbella deserti</name>
    <dbReference type="NCBI Taxonomy" id="1926257"/>
    <lineage>
        <taxon>Bacteria</taxon>
        <taxon>Bacillati</taxon>
        <taxon>Actinomycetota</taxon>
        <taxon>Actinomycetes</taxon>
        <taxon>Propionibacteriales</taxon>
        <taxon>Kribbellaceae</taxon>
        <taxon>Kribbella</taxon>
    </lineage>
</organism>
<dbReference type="Pfam" id="PF01494">
    <property type="entry name" value="FAD_binding_3"/>
    <property type="match status" value="1"/>
</dbReference>
<dbReference type="EMBL" id="JBHLTC010000020">
    <property type="protein sequence ID" value="MFC0626035.1"/>
    <property type="molecule type" value="Genomic_DNA"/>
</dbReference>
<dbReference type="PRINTS" id="PR00420">
    <property type="entry name" value="RNGMNOXGNASE"/>
</dbReference>